<dbReference type="PANTHER" id="PTHR36981:SF1">
    <property type="entry name" value="P2X PURINORECEPTOR 7 INTRACELLULAR DOMAIN-CONTAINING PROTEIN"/>
    <property type="match status" value="1"/>
</dbReference>
<protein>
    <recommendedName>
        <fullName evidence="2">P2X purinoreceptor 7 intracellular domain-containing protein</fullName>
    </recommendedName>
</protein>
<dbReference type="EMBL" id="CALNXK010000027">
    <property type="protein sequence ID" value="CAH3114845.1"/>
    <property type="molecule type" value="Genomic_DNA"/>
</dbReference>
<evidence type="ECO:0000313" key="3">
    <source>
        <dbReference type="EMBL" id="CAH3114845.1"/>
    </source>
</evidence>
<evidence type="ECO:0000313" key="4">
    <source>
        <dbReference type="Proteomes" id="UP001159405"/>
    </source>
</evidence>
<name>A0ABN8NQN9_9CNID</name>
<feature type="region of interest" description="Disordered" evidence="1">
    <location>
        <begin position="1"/>
        <end position="54"/>
    </location>
</feature>
<dbReference type="Pfam" id="PF20478">
    <property type="entry name" value="P2RX7_C"/>
    <property type="match status" value="1"/>
</dbReference>
<evidence type="ECO:0000256" key="1">
    <source>
        <dbReference type="SAM" id="MobiDB-lite"/>
    </source>
</evidence>
<feature type="compositionally biased region" description="Acidic residues" evidence="1">
    <location>
        <begin position="16"/>
        <end position="27"/>
    </location>
</feature>
<organism evidence="3 4">
    <name type="scientific">Porites lobata</name>
    <dbReference type="NCBI Taxonomy" id="104759"/>
    <lineage>
        <taxon>Eukaryota</taxon>
        <taxon>Metazoa</taxon>
        <taxon>Cnidaria</taxon>
        <taxon>Anthozoa</taxon>
        <taxon>Hexacorallia</taxon>
        <taxon>Scleractinia</taxon>
        <taxon>Fungiina</taxon>
        <taxon>Poritidae</taxon>
        <taxon>Porites</taxon>
    </lineage>
</organism>
<comment type="caution">
    <text evidence="3">The sequence shown here is derived from an EMBL/GenBank/DDBJ whole genome shotgun (WGS) entry which is preliminary data.</text>
</comment>
<evidence type="ECO:0000259" key="2">
    <source>
        <dbReference type="Pfam" id="PF20478"/>
    </source>
</evidence>
<sequence>MSSQSESSSSSSSGSDTEEVYNMEEDLSNFVPYGEDLEPLATEEEAAEQDARMSEELEEELRYQARFDREVDVNTWCFCSNCSVDFTTKPEECQCCREIDRCGEVMERFGDTSQCITLHPGFQDVCLNQHVLEVAALGLKTKSGKSYRVLYDQGRKSQSEFLRSVAYRQFTRLLWDFTGSSRRYPLPCCAYKMIRKKFPEESQNYHGFEDDD</sequence>
<dbReference type="Proteomes" id="UP001159405">
    <property type="component" value="Unassembled WGS sequence"/>
</dbReference>
<reference evidence="3 4" key="1">
    <citation type="submission" date="2022-05" db="EMBL/GenBank/DDBJ databases">
        <authorList>
            <consortium name="Genoscope - CEA"/>
            <person name="William W."/>
        </authorList>
    </citation>
    <scope>NUCLEOTIDE SEQUENCE [LARGE SCALE GENOMIC DNA]</scope>
</reference>
<dbReference type="InterPro" id="IPR046815">
    <property type="entry name" value="P2RX7_C"/>
</dbReference>
<gene>
    <name evidence="3" type="ORF">PLOB_00022764</name>
</gene>
<feature type="domain" description="P2X purinoreceptor 7 intracellular" evidence="2">
    <location>
        <begin position="46"/>
        <end position="209"/>
    </location>
</feature>
<keyword evidence="4" id="KW-1185">Reference proteome</keyword>
<feature type="compositionally biased region" description="Acidic residues" evidence="1">
    <location>
        <begin position="35"/>
        <end position="48"/>
    </location>
</feature>
<feature type="compositionally biased region" description="Low complexity" evidence="1">
    <location>
        <begin position="1"/>
        <end position="15"/>
    </location>
</feature>
<proteinExistence type="predicted"/>
<dbReference type="PANTHER" id="PTHR36981">
    <property type="entry name" value="ZGC:195170"/>
    <property type="match status" value="1"/>
</dbReference>
<accession>A0ABN8NQN9</accession>